<protein>
    <submittedName>
        <fullName evidence="13">Cytochrome P450</fullName>
    </submittedName>
</protein>
<dbReference type="CDD" id="cd11065">
    <property type="entry name" value="CYP64-like"/>
    <property type="match status" value="1"/>
</dbReference>
<dbReference type="PROSITE" id="PS00086">
    <property type="entry name" value="CYTOCHROME_P450"/>
    <property type="match status" value="1"/>
</dbReference>
<dbReference type="InterPro" id="IPR001128">
    <property type="entry name" value="Cyt_P450"/>
</dbReference>
<dbReference type="GO" id="GO:0005506">
    <property type="term" value="F:iron ion binding"/>
    <property type="evidence" value="ECO:0007669"/>
    <property type="project" value="InterPro"/>
</dbReference>
<dbReference type="Gene3D" id="1.10.630.10">
    <property type="entry name" value="Cytochrome P450"/>
    <property type="match status" value="2"/>
</dbReference>
<proteinExistence type="inferred from homology"/>
<keyword evidence="12" id="KW-1133">Transmembrane helix</keyword>
<evidence type="ECO:0000313" key="14">
    <source>
        <dbReference type="Proteomes" id="UP000807306"/>
    </source>
</evidence>
<comment type="pathway">
    <text evidence="2">Secondary metabolite biosynthesis.</text>
</comment>
<dbReference type="EMBL" id="MU157835">
    <property type="protein sequence ID" value="KAF9531320.1"/>
    <property type="molecule type" value="Genomic_DNA"/>
</dbReference>
<keyword evidence="12" id="KW-0812">Transmembrane</keyword>
<evidence type="ECO:0000256" key="10">
    <source>
        <dbReference type="RuleBase" id="RU000461"/>
    </source>
</evidence>
<dbReference type="PRINTS" id="PR00463">
    <property type="entry name" value="EP450I"/>
</dbReference>
<feature type="binding site" description="axial binding residue" evidence="9">
    <location>
        <position position="557"/>
    </location>
    <ligand>
        <name>heme</name>
        <dbReference type="ChEBI" id="CHEBI:30413"/>
    </ligand>
    <ligandPart>
        <name>Fe</name>
        <dbReference type="ChEBI" id="CHEBI:18248"/>
    </ligandPart>
</feature>
<keyword evidence="8 10" id="KW-0503">Monooxygenase</keyword>
<keyword evidence="12" id="KW-0472">Membrane</keyword>
<evidence type="ECO:0000256" key="4">
    <source>
        <dbReference type="ARBA" id="ARBA00022617"/>
    </source>
</evidence>
<dbReference type="OrthoDB" id="2789670at2759"/>
<evidence type="ECO:0000256" key="7">
    <source>
        <dbReference type="ARBA" id="ARBA00023004"/>
    </source>
</evidence>
<evidence type="ECO:0000256" key="5">
    <source>
        <dbReference type="ARBA" id="ARBA00022723"/>
    </source>
</evidence>
<dbReference type="InterPro" id="IPR050364">
    <property type="entry name" value="Cytochrome_P450_fung"/>
</dbReference>
<dbReference type="PANTHER" id="PTHR46300:SF7">
    <property type="entry name" value="P450, PUTATIVE (EUROFUNG)-RELATED"/>
    <property type="match status" value="1"/>
</dbReference>
<comment type="cofactor">
    <cofactor evidence="1 9">
        <name>heme</name>
        <dbReference type="ChEBI" id="CHEBI:30413"/>
    </cofactor>
</comment>
<dbReference type="InterPro" id="IPR036396">
    <property type="entry name" value="Cyt_P450_sf"/>
</dbReference>
<evidence type="ECO:0000256" key="6">
    <source>
        <dbReference type="ARBA" id="ARBA00023002"/>
    </source>
</evidence>
<dbReference type="AlphaFoldDB" id="A0A9P6JT86"/>
<feature type="transmembrane region" description="Helical" evidence="12">
    <location>
        <begin position="7"/>
        <end position="22"/>
    </location>
</feature>
<dbReference type="InterPro" id="IPR017972">
    <property type="entry name" value="Cyt_P450_CS"/>
</dbReference>
<organism evidence="13 14">
    <name type="scientific">Crepidotus variabilis</name>
    <dbReference type="NCBI Taxonomy" id="179855"/>
    <lineage>
        <taxon>Eukaryota</taxon>
        <taxon>Fungi</taxon>
        <taxon>Dikarya</taxon>
        <taxon>Basidiomycota</taxon>
        <taxon>Agaricomycotina</taxon>
        <taxon>Agaricomycetes</taxon>
        <taxon>Agaricomycetidae</taxon>
        <taxon>Agaricales</taxon>
        <taxon>Agaricineae</taxon>
        <taxon>Crepidotaceae</taxon>
        <taxon>Crepidotus</taxon>
    </lineage>
</organism>
<comment type="caution">
    <text evidence="13">The sequence shown here is derived from an EMBL/GenBank/DDBJ whole genome shotgun (WGS) entry which is preliminary data.</text>
</comment>
<dbReference type="Pfam" id="PF00067">
    <property type="entry name" value="p450"/>
    <property type="match status" value="2"/>
</dbReference>
<dbReference type="PANTHER" id="PTHR46300">
    <property type="entry name" value="P450, PUTATIVE (EUROFUNG)-RELATED-RELATED"/>
    <property type="match status" value="1"/>
</dbReference>
<feature type="region of interest" description="Disordered" evidence="11">
    <location>
        <begin position="217"/>
        <end position="285"/>
    </location>
</feature>
<evidence type="ECO:0000256" key="3">
    <source>
        <dbReference type="ARBA" id="ARBA00010617"/>
    </source>
</evidence>
<evidence type="ECO:0000256" key="12">
    <source>
        <dbReference type="SAM" id="Phobius"/>
    </source>
</evidence>
<evidence type="ECO:0000256" key="2">
    <source>
        <dbReference type="ARBA" id="ARBA00005179"/>
    </source>
</evidence>
<keyword evidence="4 9" id="KW-0349">Heme</keyword>
<dbReference type="GO" id="GO:0020037">
    <property type="term" value="F:heme binding"/>
    <property type="evidence" value="ECO:0007669"/>
    <property type="project" value="InterPro"/>
</dbReference>
<feature type="compositionally biased region" description="Gly residues" evidence="11">
    <location>
        <begin position="263"/>
        <end position="275"/>
    </location>
</feature>
<keyword evidence="5 9" id="KW-0479">Metal-binding</keyword>
<dbReference type="Proteomes" id="UP000807306">
    <property type="component" value="Unassembled WGS sequence"/>
</dbReference>
<evidence type="ECO:0000256" key="8">
    <source>
        <dbReference type="ARBA" id="ARBA00023033"/>
    </source>
</evidence>
<keyword evidence="7 9" id="KW-0408">Iron</keyword>
<dbReference type="InterPro" id="IPR002401">
    <property type="entry name" value="Cyt_P450_E_grp-I"/>
</dbReference>
<reference evidence="13" key="1">
    <citation type="submission" date="2020-11" db="EMBL/GenBank/DDBJ databases">
        <authorList>
            <consortium name="DOE Joint Genome Institute"/>
            <person name="Ahrendt S."/>
            <person name="Riley R."/>
            <person name="Andreopoulos W."/>
            <person name="Labutti K."/>
            <person name="Pangilinan J."/>
            <person name="Ruiz-Duenas F.J."/>
            <person name="Barrasa J.M."/>
            <person name="Sanchez-Garcia M."/>
            <person name="Camarero S."/>
            <person name="Miyauchi S."/>
            <person name="Serrano A."/>
            <person name="Linde D."/>
            <person name="Babiker R."/>
            <person name="Drula E."/>
            <person name="Ayuso-Fernandez I."/>
            <person name="Pacheco R."/>
            <person name="Padilla G."/>
            <person name="Ferreira P."/>
            <person name="Barriuso J."/>
            <person name="Kellner H."/>
            <person name="Castanera R."/>
            <person name="Alfaro M."/>
            <person name="Ramirez L."/>
            <person name="Pisabarro A.G."/>
            <person name="Kuo A."/>
            <person name="Tritt A."/>
            <person name="Lipzen A."/>
            <person name="He G."/>
            <person name="Yan M."/>
            <person name="Ng V."/>
            <person name="Cullen D."/>
            <person name="Martin F."/>
            <person name="Rosso M.-N."/>
            <person name="Henrissat B."/>
            <person name="Hibbett D."/>
            <person name="Martinez A.T."/>
            <person name="Grigoriev I.V."/>
        </authorList>
    </citation>
    <scope>NUCLEOTIDE SEQUENCE</scope>
    <source>
        <strain evidence="13">CBS 506.95</strain>
    </source>
</reference>
<dbReference type="SUPFAM" id="SSF48264">
    <property type="entry name" value="Cytochrome P450"/>
    <property type="match status" value="1"/>
</dbReference>
<gene>
    <name evidence="13" type="ORF">CPB83DRAFT_848829</name>
</gene>
<dbReference type="GO" id="GO:0004497">
    <property type="term" value="F:monooxygenase activity"/>
    <property type="evidence" value="ECO:0007669"/>
    <property type="project" value="UniProtKB-KW"/>
</dbReference>
<accession>A0A9P6JT86</accession>
<keyword evidence="6 10" id="KW-0560">Oxidoreductase</keyword>
<dbReference type="GO" id="GO:0016705">
    <property type="term" value="F:oxidoreductase activity, acting on paired donors, with incorporation or reduction of molecular oxygen"/>
    <property type="evidence" value="ECO:0007669"/>
    <property type="project" value="InterPro"/>
</dbReference>
<comment type="similarity">
    <text evidence="3 10">Belongs to the cytochrome P450 family.</text>
</comment>
<evidence type="ECO:0000256" key="1">
    <source>
        <dbReference type="ARBA" id="ARBA00001971"/>
    </source>
</evidence>
<evidence type="ECO:0000313" key="13">
    <source>
        <dbReference type="EMBL" id="KAF9531320.1"/>
    </source>
</evidence>
<evidence type="ECO:0000256" key="9">
    <source>
        <dbReference type="PIRSR" id="PIRSR602401-1"/>
    </source>
</evidence>
<keyword evidence="14" id="KW-1185">Reference proteome</keyword>
<sequence>MATLPDLVYALFFSILAVYIYIRPSLVSSSNSKGLPYPPGPKPLPILGNVLDIKPKELWVQALRWAELYGPITHLSLLSSIHLVFINTHEAALELLEQKGGVYADKPGLVMCGDMCGCKNMVAFTPYGAQSKRQRRLLHKAFAAPVIPTYHPLLLSSTRGLLTALMGQRMGGKGMFESIKRYAGSITLSVVYGYEVKAPGGGSSTFSGVMVNGNANGASMNGSTPSPTSSPSRPRPTKTVLAQKGHGREQQERLYANANGHQHGNGHGHAQGGSGAEEQEEEERDPFLKMATECVNILSQEIASGGGIWLVDVFPRLRNIPRWVEPFPFMGFKAKARVWKKKMEDWVDGPWEWTLKSMKENTHKPSFCSTLLEDLALQNGEGVDQETKDNFEFDLKWTANSMYGASIDTTLTTLTNFIINMIQNPDAQRKAQEEIDRVLEESGDSDRLPTFQDRKNLVYCEALYKECLRWSASVPLSLPHRLMEDDIYKGMFIPKGSLVFANIWAMMRDPNVYPDPDAFKPERFLDLDGSGSGSVSKEEAKRMNPKNFVFGFGRRTCPGKELVESSVWLVIVSLLTVFSLSKAKDDEGNEQELKIEYENPIFRVPEEFGCDIRPRSERAVRLVQSFEELVGV</sequence>
<feature type="compositionally biased region" description="Low complexity" evidence="11">
    <location>
        <begin position="217"/>
        <end position="232"/>
    </location>
</feature>
<evidence type="ECO:0000256" key="11">
    <source>
        <dbReference type="SAM" id="MobiDB-lite"/>
    </source>
</evidence>
<name>A0A9P6JT86_9AGAR</name>